<dbReference type="PANTHER" id="PTHR11845">
    <property type="entry name" value="5'-DEOXYNUCLEOTIDASE HDDC2"/>
    <property type="match status" value="1"/>
</dbReference>
<keyword evidence="2" id="KW-0479">Metal-binding</keyword>
<keyword evidence="3" id="KW-0547">Nucleotide-binding</keyword>
<dbReference type="Gene3D" id="3.40.50.300">
    <property type="entry name" value="P-loop containing nucleotide triphosphate hydrolases"/>
    <property type="match status" value="1"/>
</dbReference>
<dbReference type="GO" id="GO:0002953">
    <property type="term" value="F:5'-deoxynucleotidase activity"/>
    <property type="evidence" value="ECO:0007669"/>
    <property type="project" value="InterPro"/>
</dbReference>
<evidence type="ECO:0000313" key="9">
    <source>
        <dbReference type="Proteomes" id="UP000001610"/>
    </source>
</evidence>
<protein>
    <submittedName>
        <fullName evidence="8">Adenylate kinase</fullName>
    </submittedName>
</protein>
<name>G3J4N0_CORMM</name>
<dbReference type="InParanoid" id="G3J4N0"/>
<dbReference type="InterPro" id="IPR006674">
    <property type="entry name" value="HD_domain"/>
</dbReference>
<gene>
    <name evidence="8" type="ORF">CCM_01353</name>
</gene>
<evidence type="ECO:0000256" key="2">
    <source>
        <dbReference type="ARBA" id="ARBA00022723"/>
    </source>
</evidence>
<dbReference type="PROSITE" id="PS00113">
    <property type="entry name" value="ADENYLATE_KINASE"/>
    <property type="match status" value="1"/>
</dbReference>
<evidence type="ECO:0000259" key="7">
    <source>
        <dbReference type="Pfam" id="PF13023"/>
    </source>
</evidence>
<dbReference type="OrthoDB" id="442176at2759"/>
<dbReference type="Pfam" id="PF13023">
    <property type="entry name" value="HD_3"/>
    <property type="match status" value="1"/>
</dbReference>
<evidence type="ECO:0000313" key="8">
    <source>
        <dbReference type="EMBL" id="EGX96695.1"/>
    </source>
</evidence>
<dbReference type="PRINTS" id="PR00094">
    <property type="entry name" value="ADENYLTKNASE"/>
</dbReference>
<dbReference type="eggNOG" id="KOG3197">
    <property type="taxonomic scope" value="Eukaryota"/>
</dbReference>
<sequence length="410" mass="46295">MTETFCQFIILWSRDRDAPHLGCKAVTLERVLQPTMERLESALPFLEALETLKTLKRAGWCKRNVPDPENVGNHMYQMLWYCYLHPDLQHEDETKALMMCIVHDIGEVTAGDITPSDGVDPKRKFLLEKLGVQYLSCLLAKSNPPLAAQLPEIWLEYEASETRVAQLVHQIDKLECLHQAFIYRKRHGSGHRLEEFQDQRAKISDPWLAKQADAVLAEWATVEQKQFSSPIFFIIGKGTVCARLVNVFGYQHISVGDLLREEMNRPDSAFGAFIAESMQQSVIVPPSLTLLLLKDRIQKAQAEGRGVLVDGFPRSVSQAVAFEQEISPVYSTIVLECPTEIMVQRVQQRSASSARDDDATAVLVKRIDTFLQTNKSVLDHLVKNKLSRVDCTGTADEVFSIVEKIVQSSQ</sequence>
<comment type="similarity">
    <text evidence="6">Belongs to the adenylate kinase family.</text>
</comment>
<keyword evidence="5" id="KW-0378">Hydrolase</keyword>
<dbReference type="GO" id="GO:0005737">
    <property type="term" value="C:cytoplasm"/>
    <property type="evidence" value="ECO:0007669"/>
    <property type="project" value="TreeGrafter"/>
</dbReference>
<dbReference type="HOGENOM" id="CLU_048208_0_0_1"/>
<organism evidence="8 9">
    <name type="scientific">Cordyceps militaris (strain CM01)</name>
    <name type="common">Caterpillar fungus</name>
    <dbReference type="NCBI Taxonomy" id="983644"/>
    <lineage>
        <taxon>Eukaryota</taxon>
        <taxon>Fungi</taxon>
        <taxon>Dikarya</taxon>
        <taxon>Ascomycota</taxon>
        <taxon>Pezizomycotina</taxon>
        <taxon>Sordariomycetes</taxon>
        <taxon>Hypocreomycetidae</taxon>
        <taxon>Hypocreales</taxon>
        <taxon>Cordycipitaceae</taxon>
        <taxon>Cordyceps</taxon>
    </lineage>
</organism>
<dbReference type="InterPro" id="IPR027417">
    <property type="entry name" value="P-loop_NTPase"/>
</dbReference>
<dbReference type="GO" id="GO:0006139">
    <property type="term" value="P:nucleobase-containing compound metabolic process"/>
    <property type="evidence" value="ECO:0007669"/>
    <property type="project" value="InterPro"/>
</dbReference>
<keyword evidence="4 6" id="KW-0418">Kinase</keyword>
<dbReference type="SUPFAM" id="SSF52540">
    <property type="entry name" value="P-loop containing nucleoside triphosphate hydrolases"/>
    <property type="match status" value="1"/>
</dbReference>
<dbReference type="STRING" id="983644.G3J4N0"/>
<dbReference type="InterPro" id="IPR000850">
    <property type="entry name" value="Adenylat/UMP-CMP_kin"/>
</dbReference>
<dbReference type="GeneID" id="18163384"/>
<dbReference type="Gene3D" id="1.10.3210.10">
    <property type="entry name" value="Hypothetical protein af1432"/>
    <property type="match status" value="1"/>
</dbReference>
<reference evidence="8 9" key="1">
    <citation type="journal article" date="2011" name="Genome Biol.">
        <title>Genome sequence of the insect pathogenic fungus Cordyceps militaris, a valued traditional Chinese medicine.</title>
        <authorList>
            <person name="Zheng P."/>
            <person name="Xia Y."/>
            <person name="Xiao G."/>
            <person name="Xiong C."/>
            <person name="Hu X."/>
            <person name="Zhang S."/>
            <person name="Zheng H."/>
            <person name="Huang Y."/>
            <person name="Zhou Y."/>
            <person name="Wang S."/>
            <person name="Zhao G.P."/>
            <person name="Liu X."/>
            <person name="St Leger R.J."/>
            <person name="Wang C."/>
        </authorList>
    </citation>
    <scope>NUCLEOTIDE SEQUENCE [LARGE SCALE GENOMIC DNA]</scope>
    <source>
        <strain evidence="8 9">CM01</strain>
    </source>
</reference>
<dbReference type="AlphaFoldDB" id="G3J4N0"/>
<keyword evidence="9" id="KW-1185">Reference proteome</keyword>
<evidence type="ECO:0000256" key="6">
    <source>
        <dbReference type="RuleBase" id="RU003330"/>
    </source>
</evidence>
<dbReference type="GO" id="GO:0019205">
    <property type="term" value="F:nucleobase-containing compound kinase activity"/>
    <property type="evidence" value="ECO:0007669"/>
    <property type="project" value="InterPro"/>
</dbReference>
<dbReference type="VEuPathDB" id="FungiDB:CCM_01353"/>
<dbReference type="SUPFAM" id="SSF109604">
    <property type="entry name" value="HD-domain/PDEase-like"/>
    <property type="match status" value="1"/>
</dbReference>
<dbReference type="InterPro" id="IPR033690">
    <property type="entry name" value="Adenylat_kinase_CS"/>
</dbReference>
<dbReference type="PANTHER" id="PTHR11845:SF13">
    <property type="entry name" value="5'-DEOXYNUCLEOTIDASE HDDC2"/>
    <property type="match status" value="1"/>
</dbReference>
<dbReference type="KEGG" id="cmt:CCM_01353"/>
<dbReference type="Proteomes" id="UP000001610">
    <property type="component" value="Unassembled WGS sequence"/>
</dbReference>
<keyword evidence="1 6" id="KW-0808">Transferase</keyword>
<feature type="domain" description="HD" evidence="7">
    <location>
        <begin position="50"/>
        <end position="203"/>
    </location>
</feature>
<accession>G3J4N0</accession>
<dbReference type="RefSeq" id="XP_006666572.1">
    <property type="nucleotide sequence ID" value="XM_006666509.1"/>
</dbReference>
<evidence type="ECO:0000256" key="4">
    <source>
        <dbReference type="ARBA" id="ARBA00022777"/>
    </source>
</evidence>
<evidence type="ECO:0000256" key="3">
    <source>
        <dbReference type="ARBA" id="ARBA00022741"/>
    </source>
</evidence>
<evidence type="ECO:0000256" key="1">
    <source>
        <dbReference type="ARBA" id="ARBA00022679"/>
    </source>
</evidence>
<dbReference type="CDD" id="cd01428">
    <property type="entry name" value="ADK"/>
    <property type="match status" value="1"/>
</dbReference>
<dbReference type="OMA" id="CTFYLEC"/>
<evidence type="ECO:0000256" key="5">
    <source>
        <dbReference type="ARBA" id="ARBA00022801"/>
    </source>
</evidence>
<dbReference type="Pfam" id="PF00406">
    <property type="entry name" value="ADK"/>
    <property type="match status" value="1"/>
</dbReference>
<dbReference type="EMBL" id="JH126399">
    <property type="protein sequence ID" value="EGX96695.1"/>
    <property type="molecule type" value="Genomic_DNA"/>
</dbReference>
<proteinExistence type="inferred from homology"/>
<dbReference type="InterPro" id="IPR039356">
    <property type="entry name" value="YfbR/HDDC2"/>
</dbReference>
<dbReference type="HAMAP" id="MF_00235">
    <property type="entry name" value="Adenylate_kinase_Adk"/>
    <property type="match status" value="1"/>
</dbReference>
<dbReference type="eggNOG" id="KOG3079">
    <property type="taxonomic scope" value="Eukaryota"/>
</dbReference>
<dbReference type="GO" id="GO:0005524">
    <property type="term" value="F:ATP binding"/>
    <property type="evidence" value="ECO:0007669"/>
    <property type="project" value="InterPro"/>
</dbReference>
<dbReference type="GO" id="GO:0046872">
    <property type="term" value="F:metal ion binding"/>
    <property type="evidence" value="ECO:0007669"/>
    <property type="project" value="UniProtKB-KW"/>
</dbReference>